<keyword evidence="1" id="KW-0812">Transmembrane</keyword>
<evidence type="ECO:0000256" key="1">
    <source>
        <dbReference type="SAM" id="Phobius"/>
    </source>
</evidence>
<keyword evidence="1" id="KW-1133">Transmembrane helix</keyword>
<keyword evidence="1" id="KW-0472">Membrane</keyword>
<feature type="transmembrane region" description="Helical" evidence="1">
    <location>
        <begin position="21"/>
        <end position="38"/>
    </location>
</feature>
<dbReference type="AlphaFoldDB" id="A0A0E9T669"/>
<reference evidence="2" key="2">
    <citation type="journal article" date="2015" name="Fish Shellfish Immunol.">
        <title>Early steps in the European eel (Anguilla anguilla)-Vibrio vulnificus interaction in the gills: Role of the RtxA13 toxin.</title>
        <authorList>
            <person name="Callol A."/>
            <person name="Pajuelo D."/>
            <person name="Ebbesson L."/>
            <person name="Teles M."/>
            <person name="MacKenzie S."/>
            <person name="Amaro C."/>
        </authorList>
    </citation>
    <scope>NUCLEOTIDE SEQUENCE</scope>
</reference>
<protein>
    <submittedName>
        <fullName evidence="2">Uncharacterized protein</fullName>
    </submittedName>
</protein>
<reference evidence="2" key="1">
    <citation type="submission" date="2014-11" db="EMBL/GenBank/DDBJ databases">
        <authorList>
            <person name="Amaro Gonzalez C."/>
        </authorList>
    </citation>
    <scope>NUCLEOTIDE SEQUENCE</scope>
</reference>
<dbReference type="EMBL" id="GBXM01059408">
    <property type="protein sequence ID" value="JAH49169.1"/>
    <property type="molecule type" value="Transcribed_RNA"/>
</dbReference>
<accession>A0A0E9T669</accession>
<proteinExistence type="predicted"/>
<evidence type="ECO:0000313" key="2">
    <source>
        <dbReference type="EMBL" id="JAH49169.1"/>
    </source>
</evidence>
<organism evidence="2">
    <name type="scientific">Anguilla anguilla</name>
    <name type="common">European freshwater eel</name>
    <name type="synonym">Muraena anguilla</name>
    <dbReference type="NCBI Taxonomy" id="7936"/>
    <lineage>
        <taxon>Eukaryota</taxon>
        <taxon>Metazoa</taxon>
        <taxon>Chordata</taxon>
        <taxon>Craniata</taxon>
        <taxon>Vertebrata</taxon>
        <taxon>Euteleostomi</taxon>
        <taxon>Actinopterygii</taxon>
        <taxon>Neopterygii</taxon>
        <taxon>Teleostei</taxon>
        <taxon>Anguilliformes</taxon>
        <taxon>Anguillidae</taxon>
        <taxon>Anguilla</taxon>
    </lineage>
</organism>
<sequence>MVCKYSERPLQVMGSRHHPAVVLNYSTVTLVLFFPIHSG</sequence>
<name>A0A0E9T669_ANGAN</name>